<name>A0A1V9FK31_9BACT</name>
<protein>
    <submittedName>
        <fullName evidence="4">Uncharacterized protein</fullName>
    </submittedName>
</protein>
<feature type="transmembrane region" description="Helical" evidence="1">
    <location>
        <begin position="317"/>
        <end position="339"/>
    </location>
</feature>
<accession>A0A1V9FK31</accession>
<feature type="transmembrane region" description="Helical" evidence="1">
    <location>
        <begin position="232"/>
        <end position="253"/>
    </location>
</feature>
<feature type="transmembrane region" description="Helical" evidence="1">
    <location>
        <begin position="351"/>
        <end position="378"/>
    </location>
</feature>
<comment type="caution">
    <text evidence="4">The sequence shown here is derived from an EMBL/GenBank/DDBJ whole genome shotgun (WGS) entry which is preliminary data.</text>
</comment>
<evidence type="ECO:0000313" key="5">
    <source>
        <dbReference type="Proteomes" id="UP000192796"/>
    </source>
</evidence>
<feature type="domain" description="Low-salt glycan biosynthesis hexosyltransferase Agl6 C-terminal transmembrane region" evidence="3">
    <location>
        <begin position="287"/>
        <end position="378"/>
    </location>
</feature>
<dbReference type="OrthoDB" id="9810303at2"/>
<dbReference type="PANTHER" id="PTHR48090">
    <property type="entry name" value="UNDECAPRENYL-PHOSPHATE 4-DEOXY-4-FORMAMIDO-L-ARABINOSE TRANSFERASE-RELATED"/>
    <property type="match status" value="1"/>
</dbReference>
<gene>
    <name evidence="4" type="ORF">A3860_39400</name>
</gene>
<evidence type="ECO:0000259" key="2">
    <source>
        <dbReference type="Pfam" id="PF00535"/>
    </source>
</evidence>
<feature type="transmembrane region" description="Helical" evidence="1">
    <location>
        <begin position="265"/>
        <end position="288"/>
    </location>
</feature>
<evidence type="ECO:0000313" key="4">
    <source>
        <dbReference type="EMBL" id="OQP58719.1"/>
    </source>
</evidence>
<dbReference type="CDD" id="cd04179">
    <property type="entry name" value="DPM_DPG-synthase_like"/>
    <property type="match status" value="1"/>
</dbReference>
<dbReference type="Pfam" id="PF00535">
    <property type="entry name" value="Glycos_transf_2"/>
    <property type="match status" value="1"/>
</dbReference>
<keyword evidence="5" id="KW-1185">Reference proteome</keyword>
<evidence type="ECO:0000256" key="1">
    <source>
        <dbReference type="SAM" id="Phobius"/>
    </source>
</evidence>
<dbReference type="InterPro" id="IPR050256">
    <property type="entry name" value="Glycosyltransferase_2"/>
</dbReference>
<keyword evidence="1" id="KW-0472">Membrane</keyword>
<proteinExistence type="predicted"/>
<reference evidence="4 5" key="1">
    <citation type="submission" date="2016-03" db="EMBL/GenBank/DDBJ databases">
        <title>Niastella vici sp. nov., isolated from farmland soil.</title>
        <authorList>
            <person name="Chen L."/>
            <person name="Wang D."/>
            <person name="Yang S."/>
            <person name="Wang G."/>
        </authorList>
    </citation>
    <scope>NUCLEOTIDE SEQUENCE [LARGE SCALE GENOMIC DNA]</scope>
    <source>
        <strain evidence="4 5">DJ57</strain>
    </source>
</reference>
<feature type="domain" description="Glycosyltransferase 2-like" evidence="2">
    <location>
        <begin position="7"/>
        <end position="169"/>
    </location>
</feature>
<dbReference type="AlphaFoldDB" id="A0A1V9FK31"/>
<dbReference type="InterPro" id="IPR058718">
    <property type="entry name" value="Agl6_TM_C"/>
</dbReference>
<dbReference type="RefSeq" id="WP_081155165.1">
    <property type="nucleotide sequence ID" value="NZ_LVYD01000096.1"/>
</dbReference>
<keyword evidence="1" id="KW-0812">Transmembrane</keyword>
<dbReference type="InterPro" id="IPR029044">
    <property type="entry name" value="Nucleotide-diphossugar_trans"/>
</dbReference>
<dbReference type="Gene3D" id="3.90.550.10">
    <property type="entry name" value="Spore Coat Polysaccharide Biosynthesis Protein SpsA, Chain A"/>
    <property type="match status" value="1"/>
</dbReference>
<evidence type="ECO:0000259" key="3">
    <source>
        <dbReference type="Pfam" id="PF26629"/>
    </source>
</evidence>
<dbReference type="Proteomes" id="UP000192796">
    <property type="component" value="Unassembled WGS sequence"/>
</dbReference>
<dbReference type="STRING" id="1703345.A3860_39400"/>
<organism evidence="4 5">
    <name type="scientific">Niastella vici</name>
    <dbReference type="NCBI Taxonomy" id="1703345"/>
    <lineage>
        <taxon>Bacteria</taxon>
        <taxon>Pseudomonadati</taxon>
        <taxon>Bacteroidota</taxon>
        <taxon>Chitinophagia</taxon>
        <taxon>Chitinophagales</taxon>
        <taxon>Chitinophagaceae</taxon>
        <taxon>Niastella</taxon>
    </lineage>
</organism>
<dbReference type="SUPFAM" id="SSF53448">
    <property type="entry name" value="Nucleotide-diphospho-sugar transferases"/>
    <property type="match status" value="1"/>
</dbReference>
<sequence length="382" mass="43064">MPATSLSIVMPCLNEEETLPVCISKAKSFIKKLSIPAEIIVADNGSTDNSLAICHDAGIRCVHVAAKGYGSALHHGILEATGSHIIFADADDSYDFSEAGVFMEAFDHGFDIVIGNRFKGGIMKNAMPFLHRYLGTPVISYLGRRSFHVPVRDFNCGMRGVKKSAYEKLEMKSHGMEFATELIAKASYKKCNITEVPVKLYKDGRGRKPHLKTWSDGWKHLKLILLLSPKWLLLYPALFFMVLGLVLGGSILFNQVRIFNLNLDIHTLYFCSVFLVLSLTFMEFYCMVRIYGMSRELYRQNGITLWISRHLNFEKGLLIGGGLFLAGIAINTTALYKWYQVYFRQLNPESIFRIIIPGGFCMIAGLQFVVFSFFITMIKNNN</sequence>
<dbReference type="EMBL" id="LVYD01000096">
    <property type="protein sequence ID" value="OQP58719.1"/>
    <property type="molecule type" value="Genomic_DNA"/>
</dbReference>
<dbReference type="Pfam" id="PF26629">
    <property type="entry name" value="GT2_TM_C"/>
    <property type="match status" value="1"/>
</dbReference>
<dbReference type="PANTHER" id="PTHR48090:SF7">
    <property type="entry name" value="RFBJ PROTEIN"/>
    <property type="match status" value="1"/>
</dbReference>
<keyword evidence="1" id="KW-1133">Transmembrane helix</keyword>
<dbReference type="InterPro" id="IPR001173">
    <property type="entry name" value="Glyco_trans_2-like"/>
</dbReference>